<evidence type="ECO:0000256" key="1">
    <source>
        <dbReference type="SAM" id="SignalP"/>
    </source>
</evidence>
<evidence type="ECO:0000313" key="2">
    <source>
        <dbReference type="EMBL" id="KKT49597.1"/>
    </source>
</evidence>
<protein>
    <recommendedName>
        <fullName evidence="4">Lipoprotein</fullName>
    </recommendedName>
</protein>
<dbReference type="AlphaFoldDB" id="A0A0G1K0F8"/>
<proteinExistence type="predicted"/>
<sequence length="178" mass="20515">MKKILFFILTLTLIFVLSACGTPPPPQTSREQQLAGTGLFGRHLIDGVAKEQTVSGQINGGFFLFAAAVNGYIETDTNFVIQWRPEPNDQIQSVFSRLQIRRIIIEGQDQPEMEIIWKQLWLIGFPSYYSEKNVIRDEYNNYYYTEGSKLNLNNFIKEDNIDVVYIYISPEDLLPPQQ</sequence>
<dbReference type="PROSITE" id="PS51257">
    <property type="entry name" value="PROKAR_LIPOPROTEIN"/>
    <property type="match status" value="1"/>
</dbReference>
<dbReference type="Proteomes" id="UP000034172">
    <property type="component" value="Unassembled WGS sequence"/>
</dbReference>
<feature type="signal peptide" evidence="1">
    <location>
        <begin position="1"/>
        <end position="19"/>
    </location>
</feature>
<accession>A0A0G1K0F8</accession>
<evidence type="ECO:0000313" key="3">
    <source>
        <dbReference type="Proteomes" id="UP000034172"/>
    </source>
</evidence>
<evidence type="ECO:0008006" key="4">
    <source>
        <dbReference type="Google" id="ProtNLM"/>
    </source>
</evidence>
<organism evidence="2 3">
    <name type="scientific">Candidatus Collierbacteria bacterium GW2011_GWC2_44_18</name>
    <dbReference type="NCBI Taxonomy" id="1618392"/>
    <lineage>
        <taxon>Bacteria</taxon>
        <taxon>Candidatus Collieribacteriota</taxon>
    </lineage>
</organism>
<reference evidence="2 3" key="1">
    <citation type="journal article" date="2015" name="Nature">
        <title>rRNA introns, odd ribosomes, and small enigmatic genomes across a large radiation of phyla.</title>
        <authorList>
            <person name="Brown C.T."/>
            <person name="Hug L.A."/>
            <person name="Thomas B.C."/>
            <person name="Sharon I."/>
            <person name="Castelle C.J."/>
            <person name="Singh A."/>
            <person name="Wilkins M.J."/>
            <person name="Williams K.H."/>
            <person name="Banfield J.F."/>
        </authorList>
    </citation>
    <scope>NUCLEOTIDE SEQUENCE [LARGE SCALE GENOMIC DNA]</scope>
</reference>
<gene>
    <name evidence="2" type="ORF">UW41_C0004G0018</name>
</gene>
<comment type="caution">
    <text evidence="2">The sequence shown here is derived from an EMBL/GenBank/DDBJ whole genome shotgun (WGS) entry which is preliminary data.</text>
</comment>
<name>A0A0G1K0F8_9BACT</name>
<feature type="chain" id="PRO_5002537968" description="Lipoprotein" evidence="1">
    <location>
        <begin position="20"/>
        <end position="178"/>
    </location>
</feature>
<keyword evidence="1" id="KW-0732">Signal</keyword>
<dbReference type="EMBL" id="LCIE01000004">
    <property type="protein sequence ID" value="KKT49597.1"/>
    <property type="molecule type" value="Genomic_DNA"/>
</dbReference>